<keyword evidence="2" id="KW-1185">Reference proteome</keyword>
<gene>
    <name evidence="1" type="ORF">ACFOUP_00500</name>
</gene>
<comment type="caution">
    <text evidence="1">The sequence shown here is derived from an EMBL/GenBank/DDBJ whole genome shotgun (WGS) entry which is preliminary data.</text>
</comment>
<dbReference type="EMBL" id="JBHSAV010000003">
    <property type="protein sequence ID" value="MFC3974843.1"/>
    <property type="molecule type" value="Genomic_DNA"/>
</dbReference>
<accession>A0ABV8EI74</accession>
<evidence type="ECO:0000313" key="2">
    <source>
        <dbReference type="Proteomes" id="UP001595766"/>
    </source>
</evidence>
<reference evidence="2" key="1">
    <citation type="journal article" date="2019" name="Int. J. Syst. Evol. Microbiol.">
        <title>The Global Catalogue of Microorganisms (GCM) 10K type strain sequencing project: providing services to taxonomists for standard genome sequencing and annotation.</title>
        <authorList>
            <consortium name="The Broad Institute Genomics Platform"/>
            <consortium name="The Broad Institute Genome Sequencing Center for Infectious Disease"/>
            <person name="Wu L."/>
            <person name="Ma J."/>
        </authorList>
    </citation>
    <scope>NUCLEOTIDE SEQUENCE [LARGE SCALE GENOMIC DNA]</scope>
    <source>
        <strain evidence="2">CECT 8551</strain>
    </source>
</reference>
<sequence length="220" mass="26414">MKAYIIKSLVFLLIIIHHTSFSQVRNFDLSKIDAKSKRIARKEYIKCVGEDFNEWIFARIDSKKLDFLTVASFEFSDRILSYKEGIPLEDYLKPMKKPTLSDIYVFQKGEYEGVMSLIDKIYNPDIKYYCNYTDSKDFTNEFDYHTGMYKALEVLKKHNFSFLFSVKYIRNCIWFIENEKVWLLNLENMKIYEPDLFISEFCTIETLQQNVLGKFERYCY</sequence>
<protein>
    <submittedName>
        <fullName evidence="1">Uncharacterized protein</fullName>
    </submittedName>
</protein>
<proteinExistence type="predicted"/>
<dbReference type="RefSeq" id="WP_241294226.1">
    <property type="nucleotide sequence ID" value="NZ_JAKZGR010000006.1"/>
</dbReference>
<name>A0ABV8EI74_9BACT</name>
<organism evidence="1 2">
    <name type="scientific">Belliella kenyensis</name>
    <dbReference type="NCBI Taxonomy" id="1472724"/>
    <lineage>
        <taxon>Bacteria</taxon>
        <taxon>Pseudomonadati</taxon>
        <taxon>Bacteroidota</taxon>
        <taxon>Cytophagia</taxon>
        <taxon>Cytophagales</taxon>
        <taxon>Cyclobacteriaceae</taxon>
        <taxon>Belliella</taxon>
    </lineage>
</organism>
<evidence type="ECO:0000313" key="1">
    <source>
        <dbReference type="EMBL" id="MFC3974843.1"/>
    </source>
</evidence>
<dbReference type="Proteomes" id="UP001595766">
    <property type="component" value="Unassembled WGS sequence"/>
</dbReference>